<evidence type="ECO:0000256" key="2">
    <source>
        <dbReference type="ARBA" id="ARBA00004240"/>
    </source>
</evidence>
<protein>
    <submittedName>
        <fullName evidence="8">Uncharacterized protein</fullName>
    </submittedName>
</protein>
<organism evidence="8 9">
    <name type="scientific">Fusarium gaditjirri</name>
    <dbReference type="NCBI Taxonomy" id="282569"/>
    <lineage>
        <taxon>Eukaryota</taxon>
        <taxon>Fungi</taxon>
        <taxon>Dikarya</taxon>
        <taxon>Ascomycota</taxon>
        <taxon>Pezizomycotina</taxon>
        <taxon>Sordariomycetes</taxon>
        <taxon>Hypocreomycetidae</taxon>
        <taxon>Hypocreales</taxon>
        <taxon>Nectriaceae</taxon>
        <taxon>Fusarium</taxon>
        <taxon>Fusarium nisikadoi species complex</taxon>
    </lineage>
</organism>
<comment type="caution">
    <text evidence="8">The sequence shown here is derived from an EMBL/GenBank/DDBJ whole genome shotgun (WGS) entry which is preliminary data.</text>
</comment>
<keyword evidence="9" id="KW-1185">Reference proteome</keyword>
<dbReference type="Proteomes" id="UP000604273">
    <property type="component" value="Unassembled WGS sequence"/>
</dbReference>
<dbReference type="GO" id="GO:0005783">
    <property type="term" value="C:endoplasmic reticulum"/>
    <property type="evidence" value="ECO:0007669"/>
    <property type="project" value="UniProtKB-SubCell"/>
</dbReference>
<dbReference type="EMBL" id="JABFAI010000317">
    <property type="protein sequence ID" value="KAF4946473.1"/>
    <property type="molecule type" value="Genomic_DNA"/>
</dbReference>
<gene>
    <name evidence="8" type="ORF">FGADI_11111</name>
</gene>
<keyword evidence="4" id="KW-0256">Endoplasmic reticulum</keyword>
<name>A0A8H4WPX4_9HYPO</name>
<dbReference type="GO" id="GO:0016020">
    <property type="term" value="C:membrane"/>
    <property type="evidence" value="ECO:0007669"/>
    <property type="project" value="UniProtKB-SubCell"/>
</dbReference>
<reference evidence="8" key="2">
    <citation type="submission" date="2020-05" db="EMBL/GenBank/DDBJ databases">
        <authorList>
            <person name="Kim H.-S."/>
            <person name="Proctor R.H."/>
            <person name="Brown D.W."/>
        </authorList>
    </citation>
    <scope>NUCLEOTIDE SEQUENCE</scope>
    <source>
        <strain evidence="8">NRRL 45417</strain>
    </source>
</reference>
<accession>A0A8H4WPX4</accession>
<evidence type="ECO:0000256" key="1">
    <source>
        <dbReference type="ARBA" id="ARBA00004173"/>
    </source>
</evidence>
<keyword evidence="6" id="KW-0472">Membrane</keyword>
<dbReference type="AlphaFoldDB" id="A0A8H4WPX4"/>
<keyword evidence="5" id="KW-0496">Mitochondrion</keyword>
<proteinExistence type="predicted"/>
<evidence type="ECO:0000256" key="6">
    <source>
        <dbReference type="ARBA" id="ARBA00023136"/>
    </source>
</evidence>
<evidence type="ECO:0000256" key="7">
    <source>
        <dbReference type="SAM" id="MobiDB-lite"/>
    </source>
</evidence>
<dbReference type="GO" id="GO:0005739">
    <property type="term" value="C:mitochondrion"/>
    <property type="evidence" value="ECO:0007669"/>
    <property type="project" value="UniProtKB-SubCell"/>
</dbReference>
<evidence type="ECO:0000256" key="5">
    <source>
        <dbReference type="ARBA" id="ARBA00023128"/>
    </source>
</evidence>
<evidence type="ECO:0000313" key="9">
    <source>
        <dbReference type="Proteomes" id="UP000604273"/>
    </source>
</evidence>
<dbReference type="OrthoDB" id="194358at2759"/>
<dbReference type="PANTHER" id="PTHR48182:SF2">
    <property type="entry name" value="PROTEIN SERAC1"/>
    <property type="match status" value="1"/>
</dbReference>
<comment type="subcellular location">
    <subcellularLocation>
        <location evidence="2">Endoplasmic reticulum</location>
    </subcellularLocation>
    <subcellularLocation>
        <location evidence="3">Membrane</location>
    </subcellularLocation>
    <subcellularLocation>
        <location evidence="1">Mitochondrion</location>
    </subcellularLocation>
</comment>
<evidence type="ECO:0000256" key="4">
    <source>
        <dbReference type="ARBA" id="ARBA00022824"/>
    </source>
</evidence>
<dbReference type="PANTHER" id="PTHR48182">
    <property type="entry name" value="PROTEIN SERAC1"/>
    <property type="match status" value="1"/>
</dbReference>
<reference evidence="8" key="1">
    <citation type="journal article" date="2020" name="BMC Genomics">
        <title>Correction to: Identification and distribution of gene clusters required for synthesis of sphingolipid metabolism inhibitors in diverse species of the filamentous fungus Fusarium.</title>
        <authorList>
            <person name="Kim H.S."/>
            <person name="Lohmar J.M."/>
            <person name="Busman M."/>
            <person name="Brown D.W."/>
            <person name="Naumann T.A."/>
            <person name="Divon H.H."/>
            <person name="Lysoe E."/>
            <person name="Uhlig S."/>
            <person name="Proctor R.H."/>
        </authorList>
    </citation>
    <scope>NUCLEOTIDE SEQUENCE</scope>
    <source>
        <strain evidence="8">NRRL 45417</strain>
    </source>
</reference>
<dbReference type="InterPro" id="IPR052374">
    <property type="entry name" value="SERAC1"/>
</dbReference>
<feature type="region of interest" description="Disordered" evidence="7">
    <location>
        <begin position="52"/>
        <end position="101"/>
    </location>
</feature>
<evidence type="ECO:0000256" key="3">
    <source>
        <dbReference type="ARBA" id="ARBA00004370"/>
    </source>
</evidence>
<evidence type="ECO:0000313" key="8">
    <source>
        <dbReference type="EMBL" id="KAF4946473.1"/>
    </source>
</evidence>
<sequence>MPLQSKRSVRVHEIPEGTSEKEYLDFVEHLCTKPKKPPKLHYSRVTKHFRRKFKSSASRSIPTEEVDEDARSKDEAELSPSPSTLRSEAEQAAPLLDDPLPTAKGWTRTTYCRQNGHLVGTVSFESETLKMEALERHEKNEKSCWKDWVVEDNFSEVTVLYEGPDAEFDICAVHGQGGNAMDTWTAGNGKMWLRDLLPEHDKFKNSRIMTFGYDSDLTDRDTVMELNDWAATLLRSLNEARTGDTAMAQLDPASIYNNIALPRFGIVFLATPHSGSTIADWNAFLVATAHVLGGVRIESVNTVKTFNPASVWDAQAFINLKPCPPFRCFAEGRMMPVRGTSKHVVTQASATLGNQQAFQIMNVDHVSICKFKSRLGPFTTISMALWELLNEVNNGGVQQTRTQQERRVSTQDEAVSIAQS</sequence>